<dbReference type="InterPro" id="IPR029058">
    <property type="entry name" value="AB_hydrolase_fold"/>
</dbReference>
<accession>A0A481YVX1</accession>
<sequence>MKFLCALILLAILLYIFTRNSEMFKGHSRPTDDTGVPDGDPRIKQLVVNMGDHSTIVTVMHGTTDDYVILVHGYPLNQQTWLPLLEDLAVKARNGEKVPNVFTYDLRGCGYAVNVDIATNYLDSDSSNVEWSLDLFANDLYRIYKEIVGTSTDTGVQKVSIGGWAFGGCIAQEFALQYPNLIANLYLFSTFGTAISKKTSEITDLVRYISQNADISVLPLPKSHVNKLLCNWFNVEDTTICPKTTDLKNDIGTRSFVTARAILTTANSKAYLQVLKTIATLDLITRWNNTKKIGYNVYFIAPVNDIAAPPNQVLKIYTAIKQKYHGTQQPNMLTPDGKHYYCLQHPSAVMSLICSNCSA</sequence>
<dbReference type="GO" id="GO:0016787">
    <property type="term" value="F:hydrolase activity"/>
    <property type="evidence" value="ECO:0007669"/>
    <property type="project" value="UniProtKB-KW"/>
</dbReference>
<dbReference type="EMBL" id="MK500346">
    <property type="protein sequence ID" value="QBK87249.1"/>
    <property type="molecule type" value="Genomic_DNA"/>
</dbReference>
<dbReference type="PANTHER" id="PTHR43798">
    <property type="entry name" value="MONOACYLGLYCEROL LIPASE"/>
    <property type="match status" value="1"/>
</dbReference>
<organism evidence="2">
    <name type="scientific">Marseillevirus LCMAC201</name>
    <dbReference type="NCBI Taxonomy" id="2506605"/>
    <lineage>
        <taxon>Viruses</taxon>
        <taxon>Varidnaviria</taxon>
        <taxon>Bamfordvirae</taxon>
        <taxon>Nucleocytoviricota</taxon>
        <taxon>Megaviricetes</taxon>
        <taxon>Pimascovirales</taxon>
        <taxon>Pimascovirales incertae sedis</taxon>
        <taxon>Marseilleviridae</taxon>
    </lineage>
</organism>
<proteinExistence type="predicted"/>
<dbReference type="PANTHER" id="PTHR43798:SF33">
    <property type="entry name" value="HYDROLASE, PUTATIVE (AFU_ORTHOLOGUE AFUA_2G14860)-RELATED"/>
    <property type="match status" value="1"/>
</dbReference>
<dbReference type="Gene3D" id="3.40.50.1820">
    <property type="entry name" value="alpha/beta hydrolase"/>
    <property type="match status" value="1"/>
</dbReference>
<dbReference type="InterPro" id="IPR000073">
    <property type="entry name" value="AB_hydrolase_1"/>
</dbReference>
<evidence type="ECO:0000313" key="2">
    <source>
        <dbReference type="EMBL" id="QBK87249.1"/>
    </source>
</evidence>
<dbReference type="SUPFAM" id="SSF53474">
    <property type="entry name" value="alpha/beta-Hydrolases"/>
    <property type="match status" value="1"/>
</dbReference>
<protein>
    <submittedName>
        <fullName evidence="2">Alpha/beta hydrolase fold protein</fullName>
    </submittedName>
</protein>
<name>A0A481YVX1_9VIRU</name>
<dbReference type="InterPro" id="IPR050266">
    <property type="entry name" value="AB_hydrolase_sf"/>
</dbReference>
<gene>
    <name evidence="2" type="ORF">LCMAC201_01510</name>
</gene>
<dbReference type="GO" id="GO:0016020">
    <property type="term" value="C:membrane"/>
    <property type="evidence" value="ECO:0007669"/>
    <property type="project" value="TreeGrafter"/>
</dbReference>
<reference evidence="2" key="1">
    <citation type="journal article" date="2019" name="MBio">
        <title>Virus Genomes from Deep Sea Sediments Expand the Ocean Megavirome and Support Independent Origins of Viral Gigantism.</title>
        <authorList>
            <person name="Backstrom D."/>
            <person name="Yutin N."/>
            <person name="Jorgensen S.L."/>
            <person name="Dharamshi J."/>
            <person name="Homa F."/>
            <person name="Zaremba-Niedwiedzka K."/>
            <person name="Spang A."/>
            <person name="Wolf Y.I."/>
            <person name="Koonin E.V."/>
            <person name="Ettema T.J."/>
        </authorList>
    </citation>
    <scope>NUCLEOTIDE SEQUENCE</scope>
</reference>
<feature type="domain" description="AB hydrolase-1" evidence="1">
    <location>
        <begin position="68"/>
        <end position="197"/>
    </location>
</feature>
<keyword evidence="2" id="KW-0378">Hydrolase</keyword>
<dbReference type="Pfam" id="PF00561">
    <property type="entry name" value="Abhydrolase_1"/>
    <property type="match status" value="1"/>
</dbReference>
<evidence type="ECO:0000259" key="1">
    <source>
        <dbReference type="Pfam" id="PF00561"/>
    </source>
</evidence>